<dbReference type="Proteomes" id="UP001153620">
    <property type="component" value="Chromosome 3"/>
</dbReference>
<evidence type="ECO:0000256" key="1">
    <source>
        <dbReference type="ARBA" id="ARBA00004123"/>
    </source>
</evidence>
<evidence type="ECO:0000256" key="4">
    <source>
        <dbReference type="ARBA" id="ARBA00023242"/>
    </source>
</evidence>
<dbReference type="AlphaFoldDB" id="A0A9N9S0H2"/>
<dbReference type="Gene3D" id="1.20.272.10">
    <property type="match status" value="1"/>
</dbReference>
<reference evidence="11" key="2">
    <citation type="submission" date="2022-10" db="EMBL/GenBank/DDBJ databases">
        <authorList>
            <consortium name="ENA_rothamsted_submissions"/>
            <consortium name="culmorum"/>
            <person name="King R."/>
        </authorList>
    </citation>
    <scope>NUCLEOTIDE SEQUENCE</scope>
</reference>
<evidence type="ECO:0000256" key="6">
    <source>
        <dbReference type="ARBA" id="ARBA00062267"/>
    </source>
</evidence>
<evidence type="ECO:0000256" key="9">
    <source>
        <dbReference type="ARBA" id="ARBA00079394"/>
    </source>
</evidence>
<evidence type="ECO:0000313" key="12">
    <source>
        <dbReference type="Proteomes" id="UP001153620"/>
    </source>
</evidence>
<sequence>MALWVDKYRPKELSKLDYHKQQAIDLKRLCEQQDFPHLMFFGCSGAGKKTRIQCVLRELYGPSAERLRNETMNFTTPSNRKIEITTVSSNYHIELNPSDAGIYDRVVITDIIKQIAQTNIIDTNGQRDFKVIVLTEVDDLTKDAQHALRRTMEKYVATCRLILCVNSTSRVIPAIKSRCLGIRVASPTHEEIIGILNQICQKENLKLPAELARNIASKSERNLRRAILMLEACKVQKYPFTNNQDVPEIDWQRFLNETANQILMEQSPARLEKVRDRLYELLSQGIPPDIIFKVLVQVLSKKCEVEVKSQIYEFASLYEFRMQMGSKQIYHLEAFVAHFMSIYKKYLIQATEMMMDMDE</sequence>
<dbReference type="Gene3D" id="3.40.50.300">
    <property type="entry name" value="P-loop containing nucleotide triphosphate hydrolases"/>
    <property type="match status" value="1"/>
</dbReference>
<dbReference type="PANTHER" id="PTHR11669">
    <property type="entry name" value="REPLICATION FACTOR C / DNA POLYMERASE III GAMMA-TAU SUBUNIT"/>
    <property type="match status" value="1"/>
</dbReference>
<keyword evidence="4" id="KW-0539">Nucleus</keyword>
<keyword evidence="12" id="KW-1185">Reference proteome</keyword>
<name>A0A9N9S0H2_9DIPT</name>
<dbReference type="SUPFAM" id="SSF52540">
    <property type="entry name" value="P-loop containing nucleoside triphosphate hydrolases"/>
    <property type="match status" value="1"/>
</dbReference>
<comment type="function">
    <text evidence="5">Subunit of the replication factor C (RFC) complex which acts during elongation of primed DNA templates by DNA polymerases delta and epsilon, and is necessary for ATP-dependent loading of proliferating cell nuclear antigen (PCNA) onto primed DNA.</text>
</comment>
<evidence type="ECO:0000256" key="7">
    <source>
        <dbReference type="ARBA" id="ARBA00070184"/>
    </source>
</evidence>
<dbReference type="InterPro" id="IPR008921">
    <property type="entry name" value="DNA_pol3_clamp-load_cplx_C"/>
</dbReference>
<dbReference type="PANTHER" id="PTHR11669:SF1">
    <property type="entry name" value="REPLICATION FACTOR C SUBUNIT 3"/>
    <property type="match status" value="1"/>
</dbReference>
<keyword evidence="3" id="KW-0235">DNA replication</keyword>
<evidence type="ECO:0000313" key="11">
    <source>
        <dbReference type="EMBL" id="CAG9806288.1"/>
    </source>
</evidence>
<evidence type="ECO:0000256" key="3">
    <source>
        <dbReference type="ARBA" id="ARBA00022705"/>
    </source>
</evidence>
<dbReference type="GO" id="GO:0003677">
    <property type="term" value="F:DNA binding"/>
    <property type="evidence" value="ECO:0007669"/>
    <property type="project" value="InterPro"/>
</dbReference>
<comment type="similarity">
    <text evidence="2">Belongs to the activator 1 small subunits family.</text>
</comment>
<protein>
    <recommendedName>
        <fullName evidence="7">Replication factor C subunit 3</fullName>
    </recommendedName>
    <alternativeName>
        <fullName evidence="9">Activator 1 38 kDa subunit</fullName>
    </alternativeName>
    <alternativeName>
        <fullName evidence="10">Activator 1 subunit 3</fullName>
    </alternativeName>
    <alternativeName>
        <fullName evidence="8">Replication factor C 38 kDa subunit</fullName>
    </alternativeName>
</protein>
<comment type="subcellular location">
    <subcellularLocation>
        <location evidence="1">Nucleus</location>
    </subcellularLocation>
</comment>
<dbReference type="GO" id="GO:0006271">
    <property type="term" value="P:DNA strand elongation involved in DNA replication"/>
    <property type="evidence" value="ECO:0007669"/>
    <property type="project" value="UniProtKB-ARBA"/>
</dbReference>
<dbReference type="OrthoDB" id="761538at2759"/>
<dbReference type="SUPFAM" id="SSF48019">
    <property type="entry name" value="post-AAA+ oligomerization domain-like"/>
    <property type="match status" value="1"/>
</dbReference>
<evidence type="ECO:0000256" key="2">
    <source>
        <dbReference type="ARBA" id="ARBA00005378"/>
    </source>
</evidence>
<dbReference type="FunFam" id="3.40.50.300:FF:000136">
    <property type="entry name" value="Replication factor C subunit 5"/>
    <property type="match status" value="1"/>
</dbReference>
<dbReference type="Gene3D" id="1.10.8.60">
    <property type="match status" value="1"/>
</dbReference>
<gene>
    <name evidence="11" type="ORF">CHIRRI_LOCUS9148</name>
</gene>
<dbReference type="GO" id="GO:0005634">
    <property type="term" value="C:nucleus"/>
    <property type="evidence" value="ECO:0007669"/>
    <property type="project" value="UniProtKB-SubCell"/>
</dbReference>
<dbReference type="Pfam" id="PF22534">
    <property type="entry name" value="RFC_C"/>
    <property type="match status" value="1"/>
</dbReference>
<dbReference type="GO" id="GO:0006281">
    <property type="term" value="P:DNA repair"/>
    <property type="evidence" value="ECO:0007669"/>
    <property type="project" value="UniProtKB-ARBA"/>
</dbReference>
<dbReference type="GO" id="GO:0005663">
    <property type="term" value="C:DNA replication factor C complex"/>
    <property type="evidence" value="ECO:0007669"/>
    <property type="project" value="TreeGrafter"/>
</dbReference>
<comment type="subunit">
    <text evidence="6">Subunit of the RFC complex, an heteropentameric complex consisting of a large subunit RFC1 and four small subunits RFC2, RFC3, RFC4 and RFC5; the RFC complex interacts with PCNA. Forms an heterotetrameric complex with RFC2, RFC4 and RFC5; this complex has ATPase activity but is not stimulated by PCNA. The heterotetramer of subunits RFC2, RFC3, RFC4 and RFC5 interacts with RAD17. Interacts with CNTD1; this interaction facilitates crossover formation.</text>
</comment>
<evidence type="ECO:0000256" key="5">
    <source>
        <dbReference type="ARBA" id="ARBA00058626"/>
    </source>
</evidence>
<dbReference type="Pfam" id="PF13177">
    <property type="entry name" value="DNA_pol3_delta2"/>
    <property type="match status" value="1"/>
</dbReference>
<reference evidence="11" key="1">
    <citation type="submission" date="2022-01" db="EMBL/GenBank/DDBJ databases">
        <authorList>
            <person name="King R."/>
        </authorList>
    </citation>
    <scope>NUCLEOTIDE SEQUENCE</scope>
</reference>
<evidence type="ECO:0000256" key="8">
    <source>
        <dbReference type="ARBA" id="ARBA00076818"/>
    </source>
</evidence>
<evidence type="ECO:0000256" key="10">
    <source>
        <dbReference type="ARBA" id="ARBA00080379"/>
    </source>
</evidence>
<dbReference type="EMBL" id="OU895879">
    <property type="protein sequence ID" value="CAG9806288.1"/>
    <property type="molecule type" value="Genomic_DNA"/>
</dbReference>
<dbReference type="FunFam" id="1.20.272.10:FF:000002">
    <property type="entry name" value="Replication factor C subunit 3"/>
    <property type="match status" value="1"/>
</dbReference>
<proteinExistence type="inferred from homology"/>
<dbReference type="InterPro" id="IPR027417">
    <property type="entry name" value="P-loop_NTPase"/>
</dbReference>
<dbReference type="Pfam" id="PF21960">
    <property type="entry name" value="RCF1-5-like_lid"/>
    <property type="match status" value="1"/>
</dbReference>
<dbReference type="InterPro" id="IPR050238">
    <property type="entry name" value="DNA_Rep/Repair_Clamp_Loader"/>
</dbReference>
<dbReference type="GO" id="GO:0003689">
    <property type="term" value="F:DNA clamp loader activity"/>
    <property type="evidence" value="ECO:0007669"/>
    <property type="project" value="TreeGrafter"/>
</dbReference>
<dbReference type="FunFam" id="1.10.8.60:FF:000030">
    <property type="entry name" value="replication factor C subunit 3"/>
    <property type="match status" value="1"/>
</dbReference>
<accession>A0A9N9S0H2</accession>
<organism evidence="11 12">
    <name type="scientific">Chironomus riparius</name>
    <dbReference type="NCBI Taxonomy" id="315576"/>
    <lineage>
        <taxon>Eukaryota</taxon>
        <taxon>Metazoa</taxon>
        <taxon>Ecdysozoa</taxon>
        <taxon>Arthropoda</taxon>
        <taxon>Hexapoda</taxon>
        <taxon>Insecta</taxon>
        <taxon>Pterygota</taxon>
        <taxon>Neoptera</taxon>
        <taxon>Endopterygota</taxon>
        <taxon>Diptera</taxon>
        <taxon>Nematocera</taxon>
        <taxon>Chironomoidea</taxon>
        <taxon>Chironomidae</taxon>
        <taxon>Chironominae</taxon>
        <taxon>Chironomus</taxon>
    </lineage>
</organism>